<evidence type="ECO:0000313" key="4">
    <source>
        <dbReference type="Proteomes" id="UP000183376"/>
    </source>
</evidence>
<keyword evidence="1" id="KW-0812">Transmembrane</keyword>
<reference evidence="3 4" key="1">
    <citation type="submission" date="2016-10" db="EMBL/GenBank/DDBJ databases">
        <authorList>
            <person name="de Groot N.N."/>
        </authorList>
    </citation>
    <scope>NUCLEOTIDE SEQUENCE [LARGE SCALE GENOMIC DNA]</scope>
    <source>
        <strain evidence="3 4">DSM 44149</strain>
    </source>
</reference>
<keyword evidence="1" id="KW-1133">Transmembrane helix</keyword>
<proteinExistence type="predicted"/>
<accession>A0A1H0BAQ5</accession>
<evidence type="ECO:0000259" key="2">
    <source>
        <dbReference type="Pfam" id="PF08044"/>
    </source>
</evidence>
<sequence>MLASVVRMTQPLDPQTRIGDTERAEAQRMLAEHLEAGRLTSEEYGERAALAGTARFAADLLPLFADLPGHHRPAAPMSFTPQAPPQRMVRAEVSGPIQALGIAAAVFMVGCVGVFGLTVLYGMSMRGMVQLVAVVGVLSSMLFVALGLVRMLRPGPSRPYDRQGG</sequence>
<dbReference type="Pfam" id="PF08044">
    <property type="entry name" value="DUF1707"/>
    <property type="match status" value="1"/>
</dbReference>
<organism evidence="3 4">
    <name type="scientific">Allokutzneria albata</name>
    <name type="common">Kibdelosporangium albatum</name>
    <dbReference type="NCBI Taxonomy" id="211114"/>
    <lineage>
        <taxon>Bacteria</taxon>
        <taxon>Bacillati</taxon>
        <taxon>Actinomycetota</taxon>
        <taxon>Actinomycetes</taxon>
        <taxon>Pseudonocardiales</taxon>
        <taxon>Pseudonocardiaceae</taxon>
        <taxon>Allokutzneria</taxon>
    </lineage>
</organism>
<feature type="transmembrane region" description="Helical" evidence="1">
    <location>
        <begin position="97"/>
        <end position="121"/>
    </location>
</feature>
<dbReference type="Proteomes" id="UP000183376">
    <property type="component" value="Chromosome I"/>
</dbReference>
<keyword evidence="1" id="KW-0472">Membrane</keyword>
<gene>
    <name evidence="3" type="ORF">SAMN04489726_6569</name>
</gene>
<protein>
    <recommendedName>
        <fullName evidence="2">DUF1707 domain-containing protein</fullName>
    </recommendedName>
</protein>
<evidence type="ECO:0000256" key="1">
    <source>
        <dbReference type="SAM" id="Phobius"/>
    </source>
</evidence>
<dbReference type="EMBL" id="LT629701">
    <property type="protein sequence ID" value="SDN42740.1"/>
    <property type="molecule type" value="Genomic_DNA"/>
</dbReference>
<dbReference type="InterPro" id="IPR012551">
    <property type="entry name" value="DUF1707_SHOCT-like"/>
</dbReference>
<feature type="domain" description="DUF1707" evidence="2">
    <location>
        <begin position="16"/>
        <end position="68"/>
    </location>
</feature>
<evidence type="ECO:0000313" key="3">
    <source>
        <dbReference type="EMBL" id="SDN42740.1"/>
    </source>
</evidence>
<keyword evidence="4" id="KW-1185">Reference proteome</keyword>
<name>A0A1H0BAQ5_ALLAB</name>
<dbReference type="AlphaFoldDB" id="A0A1H0BAQ5"/>
<dbReference type="STRING" id="211114.SAMN04489726_6569"/>
<feature type="transmembrane region" description="Helical" evidence="1">
    <location>
        <begin position="127"/>
        <end position="149"/>
    </location>
</feature>